<dbReference type="Pfam" id="PF20212">
    <property type="entry name" value="DUF6572"/>
    <property type="match status" value="1"/>
</dbReference>
<evidence type="ECO:0000313" key="1">
    <source>
        <dbReference type="EMBL" id="SAK78541.1"/>
    </source>
</evidence>
<organism evidence="1 2">
    <name type="scientific">Caballeronia hypogeia</name>
    <dbReference type="NCBI Taxonomy" id="1777140"/>
    <lineage>
        <taxon>Bacteria</taxon>
        <taxon>Pseudomonadati</taxon>
        <taxon>Pseudomonadota</taxon>
        <taxon>Betaproteobacteria</taxon>
        <taxon>Burkholderiales</taxon>
        <taxon>Burkholderiaceae</taxon>
        <taxon>Caballeronia</taxon>
    </lineage>
</organism>
<protein>
    <submittedName>
        <fullName evidence="1">Uncharacterized protein</fullName>
    </submittedName>
</protein>
<dbReference type="Proteomes" id="UP000054851">
    <property type="component" value="Unassembled WGS sequence"/>
</dbReference>
<proteinExistence type="predicted"/>
<sequence>MSLHDVEVIDYIGVNILFKRVYVGIFDDLDWRDEREHRRLLTKKIDSYIGYIRSGQLLTSYPNVRGYEIAIEYVSTHPMPPAALEFWKSRERILSEAGYKAQIRGVDVRHSLGMAVEQPEQVRVEPVEPPALEVLDVDPRAPLAEITDISRPAPMPSAPHRLRGMPVLRRLAAG</sequence>
<gene>
    <name evidence="1" type="ORF">AWB79_04912</name>
</gene>
<reference evidence="1" key="1">
    <citation type="submission" date="2016-01" db="EMBL/GenBank/DDBJ databases">
        <authorList>
            <person name="Peeters C."/>
        </authorList>
    </citation>
    <scope>NUCLEOTIDE SEQUENCE</scope>
    <source>
        <strain evidence="1">LMG 29322</strain>
    </source>
</reference>
<evidence type="ECO:0000313" key="2">
    <source>
        <dbReference type="Proteomes" id="UP000054851"/>
    </source>
</evidence>
<accession>A0A158C8E1</accession>
<dbReference type="OrthoDB" id="2229810at2"/>
<keyword evidence="2" id="KW-1185">Reference proteome</keyword>
<comment type="caution">
    <text evidence="1">The sequence shown here is derived from an EMBL/GenBank/DDBJ whole genome shotgun (WGS) entry which is preliminary data.</text>
</comment>
<dbReference type="EMBL" id="FCOA02000019">
    <property type="protein sequence ID" value="SAK78541.1"/>
    <property type="molecule type" value="Genomic_DNA"/>
</dbReference>
<name>A0A158C8E1_9BURK</name>
<dbReference type="InterPro" id="IPR046702">
    <property type="entry name" value="DUF6572"/>
</dbReference>
<dbReference type="RefSeq" id="WP_061170008.1">
    <property type="nucleotide sequence ID" value="NZ_FCOA02000019.1"/>
</dbReference>
<dbReference type="AlphaFoldDB" id="A0A158C8E1"/>